<dbReference type="OrthoDB" id="7571556at2759"/>
<feature type="region of interest" description="Disordered" evidence="1">
    <location>
        <begin position="95"/>
        <end position="116"/>
    </location>
</feature>
<feature type="non-terminal residue" evidence="4">
    <location>
        <position position="1"/>
    </location>
</feature>
<proteinExistence type="predicted"/>
<evidence type="ECO:0000313" key="4">
    <source>
        <dbReference type="RefSeq" id="XP_011632707.2"/>
    </source>
</evidence>
<name>A0A6I9WLQ6_9HYME</name>
<evidence type="ECO:0000313" key="3">
    <source>
        <dbReference type="Proteomes" id="UP000504615"/>
    </source>
</evidence>
<evidence type="ECO:0000256" key="1">
    <source>
        <dbReference type="SAM" id="MobiDB-lite"/>
    </source>
</evidence>
<dbReference type="KEGG" id="pbar:105424268"/>
<accession>A0A6I9WLQ6</accession>
<sequence>IQISSKDTLLVVMQICAEDQKSIPFVAQGPNNRILQEAKTINEFSVTIKKAITSECRDMGCANRQKRDASTVPHMPIEIFSQKLPVQKRIIRSNDAEKSSTINTEETTTVEKKKEARSSTSLKISCGLTTMLGVTTSILAMVAMIS</sequence>
<keyword evidence="2" id="KW-1133">Transmembrane helix</keyword>
<dbReference type="GeneID" id="105424268"/>
<dbReference type="AlphaFoldDB" id="A0A6I9WLQ6"/>
<keyword evidence="3" id="KW-1185">Reference proteome</keyword>
<keyword evidence="2" id="KW-0472">Membrane</keyword>
<keyword evidence="2" id="KW-0812">Transmembrane</keyword>
<dbReference type="RefSeq" id="XP_011632707.2">
    <property type="nucleotide sequence ID" value="XM_011634405.2"/>
</dbReference>
<reference evidence="4" key="1">
    <citation type="submission" date="2025-08" db="UniProtKB">
        <authorList>
            <consortium name="RefSeq"/>
        </authorList>
    </citation>
    <scope>IDENTIFICATION</scope>
</reference>
<gene>
    <name evidence="4" type="primary">LOC105424268</name>
</gene>
<dbReference type="Proteomes" id="UP000504615">
    <property type="component" value="Unplaced"/>
</dbReference>
<protein>
    <submittedName>
        <fullName evidence="4">Uncharacterized protein LOC105424268</fullName>
    </submittedName>
</protein>
<evidence type="ECO:0000256" key="2">
    <source>
        <dbReference type="SAM" id="Phobius"/>
    </source>
</evidence>
<feature type="transmembrane region" description="Helical" evidence="2">
    <location>
        <begin position="122"/>
        <end position="145"/>
    </location>
</feature>
<organism evidence="3 4">
    <name type="scientific">Pogonomyrmex barbatus</name>
    <name type="common">red harvester ant</name>
    <dbReference type="NCBI Taxonomy" id="144034"/>
    <lineage>
        <taxon>Eukaryota</taxon>
        <taxon>Metazoa</taxon>
        <taxon>Ecdysozoa</taxon>
        <taxon>Arthropoda</taxon>
        <taxon>Hexapoda</taxon>
        <taxon>Insecta</taxon>
        <taxon>Pterygota</taxon>
        <taxon>Neoptera</taxon>
        <taxon>Endopterygota</taxon>
        <taxon>Hymenoptera</taxon>
        <taxon>Apocrita</taxon>
        <taxon>Aculeata</taxon>
        <taxon>Formicoidea</taxon>
        <taxon>Formicidae</taxon>
        <taxon>Myrmicinae</taxon>
        <taxon>Pogonomyrmex</taxon>
    </lineage>
</organism>